<comment type="caution">
    <text evidence="1">The sequence shown here is derived from an EMBL/GenBank/DDBJ whole genome shotgun (WGS) entry which is preliminary data.</text>
</comment>
<dbReference type="RefSeq" id="WP_337313595.1">
    <property type="nucleotide sequence ID" value="NZ_JAEKNS010000143.1"/>
</dbReference>
<reference evidence="1 2" key="1">
    <citation type="submission" date="2020-10" db="EMBL/GenBank/DDBJ databases">
        <title>Ca. Dormibacterota MAGs.</title>
        <authorList>
            <person name="Montgomery K."/>
        </authorList>
    </citation>
    <scope>NUCLEOTIDE SEQUENCE [LARGE SCALE GENOMIC DNA]</scope>
    <source>
        <strain evidence="1">SC8812_S17_18</strain>
    </source>
</reference>
<evidence type="ECO:0000313" key="1">
    <source>
        <dbReference type="EMBL" id="MBJ7595984.1"/>
    </source>
</evidence>
<accession>A0A934N707</accession>
<dbReference type="AlphaFoldDB" id="A0A934N707"/>
<sequence length="430" mass="45258">MRITTDELAELPLAAAWFRADGSLAAATPEWNGAGADTVQYRLGSLRLVVATPGHDPAIAALSERVLEELDLSARTAPAAAESVRRCARAGLHLVMGRPDFTPRVAADVLATVATAAREENVQVTVGQTDAAEVRGGDTVALVLKQMAVNAHRHGAARRIVADSTEGRDFRVRWRGEETGTAIRTSRHPDRRERWGLALVRLAADALGATAVPAHHNGDGASEARFVLLPPTARCSLPLAALDVNGRVQRASRAWDEETQLPPRSTVSGNLATLVRQAAAAPGTVAQADGFVARRGTTATWVALIPRSIREYARDLVAGVIHEAVLLGEGESRLRVTGAAQALALALGAPTEMWLREAFDAQLPAACAAYGTPPPTVCGEGRDIPSAPLIAFLAHEGGGGVLARTDGVWVFRPARPSAVMSHLATDGVQL</sequence>
<proteinExistence type="predicted"/>
<dbReference type="EMBL" id="JAEKNS010000143">
    <property type="protein sequence ID" value="MBJ7595984.1"/>
    <property type="molecule type" value="Genomic_DNA"/>
</dbReference>
<protein>
    <submittedName>
        <fullName evidence="1">Uncharacterized protein</fullName>
    </submittedName>
</protein>
<gene>
    <name evidence="1" type="ORF">JF886_14220</name>
</gene>
<name>A0A934N707_9BACT</name>
<organism evidence="1 2">
    <name type="scientific">Candidatus Aeolococcus gillhamiae</name>
    <dbReference type="NCBI Taxonomy" id="3127015"/>
    <lineage>
        <taxon>Bacteria</taxon>
        <taxon>Bacillati</taxon>
        <taxon>Candidatus Dormiibacterota</taxon>
        <taxon>Candidatus Dormibacteria</taxon>
        <taxon>Candidatus Aeolococcales</taxon>
        <taxon>Candidatus Aeolococcaceae</taxon>
        <taxon>Candidatus Aeolococcus</taxon>
    </lineage>
</organism>
<dbReference type="Proteomes" id="UP000606991">
    <property type="component" value="Unassembled WGS sequence"/>
</dbReference>
<evidence type="ECO:0000313" key="2">
    <source>
        <dbReference type="Proteomes" id="UP000606991"/>
    </source>
</evidence>